<feature type="region of interest" description="Disordered" evidence="2">
    <location>
        <begin position="1137"/>
        <end position="1173"/>
    </location>
</feature>
<feature type="compositionally biased region" description="Low complexity" evidence="2">
    <location>
        <begin position="801"/>
        <end position="814"/>
    </location>
</feature>
<feature type="region of interest" description="Disordered" evidence="2">
    <location>
        <begin position="857"/>
        <end position="905"/>
    </location>
</feature>
<protein>
    <submittedName>
        <fullName evidence="5 6">Uncharacterized protein LOC105226760 isoform X1</fullName>
    </submittedName>
</protein>
<feature type="region of interest" description="Disordered" evidence="2">
    <location>
        <begin position="229"/>
        <end position="253"/>
    </location>
</feature>
<keyword evidence="4" id="KW-1185">Reference proteome</keyword>
<gene>
    <name evidence="5 6" type="primary">LOC105226760</name>
</gene>
<feature type="region of interest" description="Disordered" evidence="2">
    <location>
        <begin position="1188"/>
        <end position="1226"/>
    </location>
</feature>
<feature type="compositionally biased region" description="Basic and acidic residues" evidence="2">
    <location>
        <begin position="1216"/>
        <end position="1226"/>
    </location>
</feature>
<feature type="region of interest" description="Disordered" evidence="2">
    <location>
        <begin position="314"/>
        <end position="362"/>
    </location>
</feature>
<evidence type="ECO:0000313" key="4">
    <source>
        <dbReference type="Proteomes" id="UP001652620"/>
    </source>
</evidence>
<name>A0ABM3JFW9_BACDO</name>
<dbReference type="Proteomes" id="UP001652620">
    <property type="component" value="Chromosome 3"/>
</dbReference>
<feature type="coiled-coil region" evidence="1">
    <location>
        <begin position="719"/>
        <end position="746"/>
    </location>
</feature>
<keyword evidence="3" id="KW-0732">Signal</keyword>
<feature type="compositionally biased region" description="Polar residues" evidence="2">
    <location>
        <begin position="229"/>
        <end position="238"/>
    </location>
</feature>
<feature type="compositionally biased region" description="Low complexity" evidence="2">
    <location>
        <begin position="857"/>
        <end position="896"/>
    </location>
</feature>
<feature type="compositionally biased region" description="Low complexity" evidence="2">
    <location>
        <begin position="116"/>
        <end position="130"/>
    </location>
</feature>
<dbReference type="RefSeq" id="XP_049308128.1">
    <property type="nucleotide sequence ID" value="XM_049452171.1"/>
</dbReference>
<feature type="compositionally biased region" description="Polar residues" evidence="2">
    <location>
        <begin position="158"/>
        <end position="168"/>
    </location>
</feature>
<feature type="region of interest" description="Disordered" evidence="2">
    <location>
        <begin position="99"/>
        <end position="168"/>
    </location>
</feature>
<dbReference type="GeneID" id="105226760"/>
<evidence type="ECO:0000256" key="3">
    <source>
        <dbReference type="SAM" id="SignalP"/>
    </source>
</evidence>
<keyword evidence="1" id="KW-0175">Coiled coil</keyword>
<feature type="compositionally biased region" description="Polar residues" evidence="2">
    <location>
        <begin position="1065"/>
        <end position="1077"/>
    </location>
</feature>
<feature type="region of interest" description="Disordered" evidence="2">
    <location>
        <begin position="1422"/>
        <end position="1478"/>
    </location>
</feature>
<reference evidence="5 6" key="1">
    <citation type="submission" date="2025-05" db="UniProtKB">
        <authorList>
            <consortium name="RefSeq"/>
        </authorList>
    </citation>
    <scope>IDENTIFICATION</scope>
    <source>
        <tissue evidence="5 6">Adult</tissue>
    </source>
</reference>
<proteinExistence type="predicted"/>
<accession>A0ABM3JFW9</accession>
<feature type="region of interest" description="Disordered" evidence="2">
    <location>
        <begin position="790"/>
        <end position="814"/>
    </location>
</feature>
<dbReference type="PANTHER" id="PTHR47026">
    <property type="entry name" value="PIGMENTOSA GTPASE REGULATOR-LIKE PROTEIN, PUTATIVE-RELATED"/>
    <property type="match status" value="1"/>
</dbReference>
<feature type="chain" id="PRO_5045024721" evidence="3">
    <location>
        <begin position="22"/>
        <end position="1595"/>
    </location>
</feature>
<feature type="compositionally biased region" description="Low complexity" evidence="2">
    <location>
        <begin position="1463"/>
        <end position="1476"/>
    </location>
</feature>
<feature type="compositionally biased region" description="Polar residues" evidence="2">
    <location>
        <begin position="58"/>
        <end position="81"/>
    </location>
</feature>
<feature type="compositionally biased region" description="Low complexity" evidence="2">
    <location>
        <begin position="330"/>
        <end position="354"/>
    </location>
</feature>
<dbReference type="PANTHER" id="PTHR47026:SF2">
    <property type="entry name" value="FLAGELLAR ASSOCIATED PROTEIN"/>
    <property type="match status" value="1"/>
</dbReference>
<organism evidence="4 5">
    <name type="scientific">Bactrocera dorsalis</name>
    <name type="common">Oriental fruit fly</name>
    <name type="synonym">Dacus dorsalis</name>
    <dbReference type="NCBI Taxonomy" id="27457"/>
    <lineage>
        <taxon>Eukaryota</taxon>
        <taxon>Metazoa</taxon>
        <taxon>Ecdysozoa</taxon>
        <taxon>Arthropoda</taxon>
        <taxon>Hexapoda</taxon>
        <taxon>Insecta</taxon>
        <taxon>Pterygota</taxon>
        <taxon>Neoptera</taxon>
        <taxon>Endopterygota</taxon>
        <taxon>Diptera</taxon>
        <taxon>Brachycera</taxon>
        <taxon>Muscomorpha</taxon>
        <taxon>Tephritoidea</taxon>
        <taxon>Tephritidae</taxon>
        <taxon>Bactrocera</taxon>
        <taxon>Bactrocera</taxon>
    </lineage>
</organism>
<feature type="compositionally biased region" description="Polar residues" evidence="2">
    <location>
        <begin position="138"/>
        <end position="150"/>
    </location>
</feature>
<feature type="compositionally biased region" description="Polar residues" evidence="2">
    <location>
        <begin position="1427"/>
        <end position="1461"/>
    </location>
</feature>
<feature type="compositionally biased region" description="Polar residues" evidence="2">
    <location>
        <begin position="1142"/>
        <end position="1152"/>
    </location>
</feature>
<evidence type="ECO:0000313" key="5">
    <source>
        <dbReference type="RefSeq" id="XP_049308128.1"/>
    </source>
</evidence>
<evidence type="ECO:0000256" key="2">
    <source>
        <dbReference type="SAM" id="MobiDB-lite"/>
    </source>
</evidence>
<evidence type="ECO:0000313" key="6">
    <source>
        <dbReference type="RefSeq" id="XP_049308129.1"/>
    </source>
</evidence>
<feature type="region of interest" description="Disordered" evidence="2">
    <location>
        <begin position="1063"/>
        <end position="1085"/>
    </location>
</feature>
<dbReference type="RefSeq" id="XP_049308129.1">
    <property type="nucleotide sequence ID" value="XM_049452172.1"/>
</dbReference>
<sequence>MLTKLSLPAVIGIFLLTATIAAETTTNTTTKTVPTARVNDVGNNTTSRDKAATTAEITTQVNGSKSVSRSRSQKDVGTTPLNVPKFGNKIRAVSEGVRGGETTTSLLPLQPPINVTSTTTSNFLTPTTGSRSARRQQESAASPQSQTLSPAQLLLSPPTKSQTSSTAATNAIVRSPLARALRQSNVNVENVANVVRNDSNTLQHDSEKKDLRKAIELIPAPVVEINSENDTKSSSLHSYHSDTDTHRTLPQKSKSSEYIHFDINEEDGSIHTKAAPTRATRVETVNEVLSNLFPNGFTDIFRFSYASEQPTQAVATQDTEEISKSASVATPATTTEAKLTTSPTSTTTTTTPSTEKAEQSHTKAFYSYETSVSKEYRRELRPGHTEIVVEKLQLLPRGTNTGSDEFSDGSNLITKDDLLRINRAAADAPVLPSLLMNPSQENANGTVEQQSKKQTPIIILSDDNSADMEGISAEDNLIAESQNVGQRVYQRLPLDDKPYGYKVGVQRQRLQPDTEANVRIIHGESPNLSESISQQPIFVPEPEPLAGDDKAELFVEVSKHGAPSQQLDNFQEHAEQTFYQLSPTQEAPSRQFLRNFNPVLSPGAAPSTPKASFHYESNALQPIIFIQDGKQASNPSVESGVVAAKVENAAQPQKQSATELPRLPLLQYDKDAAQLRYLKEQQLLQQQQQLLQQQQQFLLQQQQQEQQQQQHAQLISQQQQLQFQEKQQQQQQIQDYQQQQLTADKRQQKLFQPTPQYEQQQQLQQFHKELQQHQQRQQPIHQHYAIYQQHPPPHEYKKGKQQQQQIAYEKQHQQQQAVELTRRLQQQQEEEKLKLQQQQQEQIQEQLSIQQAQHAAQSQNIQQQQHQSTPQQPYTQTQSQQQQQYATQPSAPSPASKQETQISADSVAAPASFNQQSYQYPLVTPLSHRPPATPTPHSVVFVTLHAPTPPSQFAKAQTSPPTYTQKSPHEYVSAAVSGAATSQHPQRVPPTPPAIVRRPHGGYTFVEVQKSVNIHNKLITEKDGKLVEEHETIYPLPQYTPQQYQQQKQPTVIQSSSKPAAFIPPQSQQATVQTPKPSATEAPANRAEVPHTHYPIQYAQQLALIEEGVHPNDYIFVPKEYASLAANPINVQHIDEPEQQEEASSYAHQQQALPLPNHHQSNEHTHAGYESQQHPQEYVQYVQQNYAQPAEPHPDPHPGQQQTQHATSEQNTQEIHQPHTEEHQPAVEKEVVEQVVTQQVEKIVERPVHIPYPVHVQQYIDRPYPVQEIVETHIPVPYPVPEPVPVPVHVERYVDRPYPVEKIVEKRIPYPVEKVVEKIVEKEIPVEVEKVVEKLVDRPVPIPIRVPVAVPVPYAHQPLPEYNENPEIYGPPYHPHPNALGGWSDQSVIGDYGIRGPTNLQIPPKVLQNYYTRMLKKLLPQALAQRGTPSSESSTSNTIYTHTQARPKKPTTSAANSLKTTKQPKSVSPSSSPNKQHSFKIGDIRFDLKPPPPPPTGPEWSKGSRYIYNTLPHDLSVADSSDTEQLADTYNGPFTSHNEAYDEFQRWRNGHTLKRSPQFGRNLQMEYGFKPPLVPSVEINDQGIPLNAEEKKSEQ</sequence>
<evidence type="ECO:0000256" key="1">
    <source>
        <dbReference type="SAM" id="Coils"/>
    </source>
</evidence>
<feature type="signal peptide" evidence="3">
    <location>
        <begin position="1"/>
        <end position="21"/>
    </location>
</feature>
<feature type="region of interest" description="Disordered" evidence="2">
    <location>
        <begin position="58"/>
        <end position="83"/>
    </location>
</feature>
<feature type="compositionally biased region" description="Polar residues" evidence="2">
    <location>
        <begin position="1199"/>
        <end position="1215"/>
    </location>
</feature>